<dbReference type="RefSeq" id="WP_167472126.1">
    <property type="nucleotide sequence ID" value="NZ_CP046172.1"/>
</dbReference>
<dbReference type="Proteomes" id="UP000503540">
    <property type="component" value="Chromosome"/>
</dbReference>
<proteinExistence type="predicted"/>
<dbReference type="AlphaFoldDB" id="A0A6G9Y773"/>
<reference evidence="1 2" key="1">
    <citation type="journal article" date="2019" name="ACS Chem. Biol.">
        <title>Identification and Mobilization of a Cryptic Antibiotic Biosynthesis Gene Locus from a Human-Pathogenic Nocardia Isolate.</title>
        <authorList>
            <person name="Herisse M."/>
            <person name="Ishida K."/>
            <person name="Porter J.L."/>
            <person name="Howden B."/>
            <person name="Hertweck C."/>
            <person name="Stinear T.P."/>
            <person name="Pidot S.J."/>
        </authorList>
    </citation>
    <scope>NUCLEOTIDE SEQUENCE [LARGE SCALE GENOMIC DNA]</scope>
    <source>
        <strain evidence="1 2">AUSMDU00012717</strain>
    </source>
</reference>
<accession>A0A6G9Y773</accession>
<evidence type="ECO:0000313" key="1">
    <source>
        <dbReference type="EMBL" id="QIS08960.1"/>
    </source>
</evidence>
<organism evidence="1 2">
    <name type="scientific">Nocardia arthritidis</name>
    <dbReference type="NCBI Taxonomy" id="228602"/>
    <lineage>
        <taxon>Bacteria</taxon>
        <taxon>Bacillati</taxon>
        <taxon>Actinomycetota</taxon>
        <taxon>Actinomycetes</taxon>
        <taxon>Mycobacteriales</taxon>
        <taxon>Nocardiaceae</taxon>
        <taxon>Nocardia</taxon>
    </lineage>
</organism>
<gene>
    <name evidence="1" type="ORF">F5544_05240</name>
</gene>
<evidence type="ECO:0000313" key="2">
    <source>
        <dbReference type="Proteomes" id="UP000503540"/>
    </source>
</evidence>
<protein>
    <submittedName>
        <fullName evidence="1">Uncharacterized protein</fullName>
    </submittedName>
</protein>
<name>A0A6G9Y773_9NOCA</name>
<dbReference type="KEGG" id="nah:F5544_05240"/>
<sequence length="260" mass="27592">MNNRPVSGNYHKWTRQPVVYLPVTLSGTLIGYLWAAKTGNAAGFERRLDADGGDLTHLFTWERRLSEAAAQGLPPIAAVQRWIGAPESPEAGGIAAGTELVEAADQETMWNELNPDGPPLGPGPLVQDGLLPDSTPVDRAQGWGPLVSASPPPTYATVTSAAVRFLPVVKNGSVLGYLWASVTGDAADYLPRSAAGDAGKLAAGLWRMRLGDAHTAGLSATDAIRHCRTYQEDSFAGMVDRRAELRTSPNLASLAELDPR</sequence>
<keyword evidence="2" id="KW-1185">Reference proteome</keyword>
<dbReference type="EMBL" id="CP046172">
    <property type="protein sequence ID" value="QIS08960.1"/>
    <property type="molecule type" value="Genomic_DNA"/>
</dbReference>